<dbReference type="Proteomes" id="UP000189835">
    <property type="component" value="Unassembled WGS sequence"/>
</dbReference>
<dbReference type="Pfam" id="PF09994">
    <property type="entry name" value="T6SS_Tle1-like_cat"/>
    <property type="match status" value="1"/>
</dbReference>
<evidence type="ECO:0000313" key="2">
    <source>
        <dbReference type="EMBL" id="OPF18861.1"/>
    </source>
</evidence>
<feature type="domain" description="T6SS Phospholipase effector Tle1-like catalytic" evidence="1">
    <location>
        <begin position="4"/>
        <end position="99"/>
    </location>
</feature>
<dbReference type="InterPro" id="IPR018712">
    <property type="entry name" value="Tle1-like_cat"/>
</dbReference>
<protein>
    <recommendedName>
        <fullName evidence="1">T6SS Phospholipase effector Tle1-like catalytic domain-containing protein</fullName>
    </recommendedName>
</protein>
<dbReference type="PANTHER" id="PTHR33840">
    <property type="match status" value="1"/>
</dbReference>
<dbReference type="AlphaFoldDB" id="A0A1V4BWK3"/>
<reference evidence="2 3" key="1">
    <citation type="submission" date="2017-02" db="EMBL/GenBank/DDBJ databases">
        <title>Genome sequence of Microcystis aeruginosa KW.</title>
        <authorList>
            <person name="Oh H.-M."/>
            <person name="Ahn C.-Y."/>
            <person name="Jeong H."/>
            <person name="Srivastava A."/>
            <person name="Lee H.-G."/>
            <person name="Kang S.-R."/>
        </authorList>
    </citation>
    <scope>NUCLEOTIDE SEQUENCE [LARGE SCALE GENOMIC DNA]</scope>
    <source>
        <strain evidence="2 3">KW</strain>
    </source>
</reference>
<evidence type="ECO:0000259" key="1">
    <source>
        <dbReference type="Pfam" id="PF09994"/>
    </source>
</evidence>
<organism evidence="2 3">
    <name type="scientific">Microcystis aeruginosa KW</name>
    <dbReference type="NCBI Taxonomy" id="1960155"/>
    <lineage>
        <taxon>Bacteria</taxon>
        <taxon>Bacillati</taxon>
        <taxon>Cyanobacteriota</taxon>
        <taxon>Cyanophyceae</taxon>
        <taxon>Oscillatoriophycideae</taxon>
        <taxon>Chroococcales</taxon>
        <taxon>Microcystaceae</taxon>
        <taxon>Microcystis</taxon>
    </lineage>
</organism>
<proteinExistence type="predicted"/>
<evidence type="ECO:0000313" key="3">
    <source>
        <dbReference type="Proteomes" id="UP000189835"/>
    </source>
</evidence>
<comment type="caution">
    <text evidence="2">The sequence shown here is derived from an EMBL/GenBank/DDBJ whole genome shotgun (WGS) entry which is preliminary data.</text>
</comment>
<dbReference type="PANTHER" id="PTHR33840:SF1">
    <property type="entry name" value="TLE1 PHOSPHOLIPASE DOMAIN-CONTAINING PROTEIN"/>
    <property type="match status" value="1"/>
</dbReference>
<sequence>MKSRLIVCCDGTWQDLGQGYPTNVVKMAQAITPLDDSKGNPIRQIIYYDEGIGTKQTNAEVTDTLIKIAGGALGIGMDHKIEDAYRFLCLNYQPEDEIYRNISINAGKEAEVNLENEPALVRKHRLRLH</sequence>
<name>A0A1V4BWK3_MICAE</name>
<dbReference type="EMBL" id="MVGR01000003">
    <property type="protein sequence ID" value="OPF18861.1"/>
    <property type="molecule type" value="Genomic_DNA"/>
</dbReference>
<accession>A0A1V4BWK3</accession>
<gene>
    <name evidence="2" type="ORF">B1L04_05340</name>
</gene>